<dbReference type="InterPro" id="IPR024747">
    <property type="entry name" value="Pyridox_Oxase-rel"/>
</dbReference>
<comment type="caution">
    <text evidence="1">The sequence shown here is derived from an EMBL/GenBank/DDBJ whole genome shotgun (WGS) entry which is preliminary data.</text>
</comment>
<dbReference type="PANTHER" id="PTHR34071">
    <property type="entry name" value="5-NITROIMIDAZOLE ANTIBIOTICS RESISTANCE PROTEIN, NIMA-FAMILY-RELATED PROTEIN-RELATED"/>
    <property type="match status" value="1"/>
</dbReference>
<dbReference type="Pfam" id="PF12900">
    <property type="entry name" value="Pyridox_ox_2"/>
    <property type="match status" value="1"/>
</dbReference>
<protein>
    <submittedName>
        <fullName evidence="1">MFS transporter</fullName>
    </submittedName>
</protein>
<evidence type="ECO:0000313" key="1">
    <source>
        <dbReference type="EMBL" id="OAT82227.1"/>
    </source>
</evidence>
<reference evidence="1 2" key="1">
    <citation type="submission" date="2016-04" db="EMBL/GenBank/DDBJ databases">
        <authorList>
            <person name="Evans L.H."/>
            <person name="Alamgir A."/>
            <person name="Owens N."/>
            <person name="Weber N.D."/>
            <person name="Virtaneva K."/>
            <person name="Barbian K."/>
            <person name="Babar A."/>
            <person name="Rosenke K."/>
        </authorList>
    </citation>
    <scope>NUCLEOTIDE SEQUENCE [LARGE SCALE GENOMIC DNA]</scope>
    <source>
        <strain evidence="1 2">LMa1</strain>
    </source>
</reference>
<dbReference type="EMBL" id="LYVF01000137">
    <property type="protein sequence ID" value="OAT82227.1"/>
    <property type="molecule type" value="Genomic_DNA"/>
</dbReference>
<dbReference type="InterPro" id="IPR012349">
    <property type="entry name" value="Split_barrel_FMN-bd"/>
</dbReference>
<keyword evidence="2" id="KW-1185">Reference proteome</keyword>
<dbReference type="OrthoDB" id="9794935at2"/>
<dbReference type="PANTHER" id="PTHR34071:SF2">
    <property type="entry name" value="FLAVIN-NUCLEOTIDE-BINDING PROTEIN"/>
    <property type="match status" value="1"/>
</dbReference>
<proteinExistence type="predicted"/>
<dbReference type="AlphaFoldDB" id="A0A1B7LF16"/>
<sequence>MFKEMRRKEKQMNDQAVLRILRDGEYGVLGTAGEDGCPYTTPLNYVFEDNCIYLHCALEGRKIENINFNNKVSFCVVGRAKVLPAKFSTAYESAIAFGEASFVEGEDKKEILMKFIEKYSSGYKLEGLVAIEKAFSKVKIVKISVESITGKENRES</sequence>
<organism evidence="1 2">
    <name type="scientific">Desulfotomaculum copahuensis</name>
    <dbReference type="NCBI Taxonomy" id="1838280"/>
    <lineage>
        <taxon>Bacteria</taxon>
        <taxon>Bacillati</taxon>
        <taxon>Bacillota</taxon>
        <taxon>Clostridia</taxon>
        <taxon>Eubacteriales</taxon>
        <taxon>Desulfotomaculaceae</taxon>
        <taxon>Desulfotomaculum</taxon>
    </lineage>
</organism>
<dbReference type="STRING" id="1838280.A6M21_08640"/>
<name>A0A1B7LF16_9FIRM</name>
<evidence type="ECO:0000313" key="2">
    <source>
        <dbReference type="Proteomes" id="UP000078532"/>
    </source>
</evidence>
<dbReference type="Gene3D" id="2.30.110.10">
    <property type="entry name" value="Electron Transport, Fmn-binding Protein, Chain A"/>
    <property type="match status" value="1"/>
</dbReference>
<gene>
    <name evidence="1" type="ORF">A6M21_08640</name>
</gene>
<dbReference type="SUPFAM" id="SSF50475">
    <property type="entry name" value="FMN-binding split barrel"/>
    <property type="match status" value="1"/>
</dbReference>
<dbReference type="Proteomes" id="UP000078532">
    <property type="component" value="Unassembled WGS sequence"/>
</dbReference>
<accession>A0A1B7LF16</accession>